<dbReference type="InterPro" id="IPR027417">
    <property type="entry name" value="P-loop_NTPase"/>
</dbReference>
<gene>
    <name evidence="11" type="primary">fliI</name>
    <name evidence="11" type="ordered locus">BN4_20280</name>
</gene>
<dbReference type="SUPFAM" id="SSF52540">
    <property type="entry name" value="P-loop containing nucleoside triphosphate hydrolases"/>
    <property type="match status" value="1"/>
</dbReference>
<dbReference type="EMBL" id="FO203427">
    <property type="protein sequence ID" value="CCH50342.1"/>
    <property type="molecule type" value="Genomic_DNA"/>
</dbReference>
<dbReference type="PATRIC" id="fig|879567.3.peg.3364"/>
<dbReference type="STRING" id="1322246.BN4_20280"/>
<dbReference type="GO" id="GO:0046933">
    <property type="term" value="F:proton-transporting ATP synthase activity, rotational mechanism"/>
    <property type="evidence" value="ECO:0007669"/>
    <property type="project" value="TreeGrafter"/>
</dbReference>
<keyword evidence="3" id="KW-0963">Cytoplasm</keyword>
<keyword evidence="4" id="KW-0547">Nucleotide-binding</keyword>
<dbReference type="RefSeq" id="WP_015416384.1">
    <property type="nucleotide sequence ID" value="NC_020409.1"/>
</dbReference>
<dbReference type="PANTHER" id="PTHR15184">
    <property type="entry name" value="ATP SYNTHASE"/>
    <property type="match status" value="1"/>
</dbReference>
<dbReference type="InterPro" id="IPR050053">
    <property type="entry name" value="ATPase_alpha/beta_chains"/>
</dbReference>
<evidence type="ECO:0000256" key="5">
    <source>
        <dbReference type="ARBA" id="ARBA00022840"/>
    </source>
</evidence>
<evidence type="ECO:0000259" key="10">
    <source>
        <dbReference type="SMART" id="SM00382"/>
    </source>
</evidence>
<dbReference type="eggNOG" id="COG1157">
    <property type="taxonomic scope" value="Bacteria"/>
</dbReference>
<dbReference type="GO" id="GO:0005737">
    <property type="term" value="C:cytoplasm"/>
    <property type="evidence" value="ECO:0007669"/>
    <property type="project" value="UniProtKB-SubCell"/>
</dbReference>
<evidence type="ECO:0000256" key="8">
    <source>
        <dbReference type="ARBA" id="ARBA00034006"/>
    </source>
</evidence>
<name>M1WU83_PSEP2</name>
<keyword evidence="2" id="KW-0813">Transport</keyword>
<dbReference type="FunFam" id="3.40.50.12240:FF:000002">
    <property type="entry name" value="Flagellum-specific ATP synthase FliI"/>
    <property type="match status" value="1"/>
</dbReference>
<dbReference type="InterPro" id="IPR005714">
    <property type="entry name" value="ATPase_T3SS_FliI/YscN"/>
</dbReference>
<dbReference type="OrthoDB" id="9801639at2"/>
<dbReference type="PANTHER" id="PTHR15184:SF9">
    <property type="entry name" value="SPI-1 TYPE 3 SECRETION SYSTEM ATPASE"/>
    <property type="match status" value="1"/>
</dbReference>
<comment type="subcellular location">
    <subcellularLocation>
        <location evidence="1">Cytoplasm</location>
    </subcellularLocation>
</comment>
<reference evidence="11 12" key="1">
    <citation type="journal article" date="2013" name="PLoS ONE">
        <title>The first genomic and proteomic characterization of a deep-sea sulfate reducer: insights into the piezophilic lifestyle of Desulfovibrio piezophilus.</title>
        <authorList>
            <person name="Pradel N."/>
            <person name="Ji B."/>
            <person name="Gimenez G."/>
            <person name="Talla E."/>
            <person name="Lenoble P."/>
            <person name="Garel M."/>
            <person name="Tamburini C."/>
            <person name="Fourquet P."/>
            <person name="Lebrun R."/>
            <person name="Bertin P."/>
            <person name="Denis Y."/>
            <person name="Pophillat M."/>
            <person name="Barbe V."/>
            <person name="Ollivier B."/>
            <person name="Dolla A."/>
        </authorList>
    </citation>
    <scope>NUCLEOTIDE SEQUENCE [LARGE SCALE GENOMIC DNA]</scope>
    <source>
        <strain evidence="12">DSM 10523 / SB164P1</strain>
    </source>
</reference>
<keyword evidence="12" id="KW-1185">Reference proteome</keyword>
<protein>
    <submittedName>
        <fullName evidence="11">Flagellum-specific ATP synthase</fullName>
        <ecNumber evidence="11">3.6.3.14</ecNumber>
    </submittedName>
</protein>
<sequence length="482" mass="52059">MSHVSQLGLLEDLDPCQTFGKVTKVVGLIAEGHGIKAPLGSVCYLLPDHGPSIPAEVVGFRDGACLFMPYSDMRGISPGSLIQNAATPPHMPVGYSMLGRALDAFGAPLDGKQTLTPERFVPLHREPPNPLERPRIDEPLDVGIRSVNSLLTLGKGQRVGIMAGSGVGKSTTLGMMARYTKADINVIALVGERGREVVEFMERDLGPEGMARSVLIVATSDKSPLIRMRAAYAATAVAEFFRDEGKDVLLMMDSVTRFAMAGREVGLAAGEPPTRGGYTPSVFAHLPQLLERAGKNRLGSITGIYTVLVDGDDFTEPIADSTRSILDGHIVLTRDLADLGHYPAIDVLRSVSRIRSDITTSQAQADGRALLRHMATFKKVEDMVNIGAYQKGANSEVDKAISMVGPINQFLRQLVAEQEPLESAMTKMNELINGSDNAAPQQNQAPPQQQSPQQPQKKPLRRPKKAPQRTPIPPSNIPVKMR</sequence>
<evidence type="ECO:0000256" key="6">
    <source>
        <dbReference type="ARBA" id="ARBA00022927"/>
    </source>
</evidence>
<keyword evidence="11" id="KW-0378">Hydrolase</keyword>
<dbReference type="Pfam" id="PF18269">
    <property type="entry name" value="T3SS_ATPase_C"/>
    <property type="match status" value="1"/>
</dbReference>
<dbReference type="InterPro" id="IPR000194">
    <property type="entry name" value="ATPase_F1/V1/A1_a/bsu_nucl-bd"/>
</dbReference>
<feature type="region of interest" description="Disordered" evidence="9">
    <location>
        <begin position="434"/>
        <end position="482"/>
    </location>
</feature>
<dbReference type="HOGENOM" id="CLU_022398_5_1_7"/>
<dbReference type="Pfam" id="PF00006">
    <property type="entry name" value="ATP-synt_ab"/>
    <property type="match status" value="1"/>
</dbReference>
<dbReference type="GO" id="GO:0016887">
    <property type="term" value="F:ATP hydrolysis activity"/>
    <property type="evidence" value="ECO:0007669"/>
    <property type="project" value="InterPro"/>
</dbReference>
<dbReference type="GO" id="GO:0030254">
    <property type="term" value="P:protein secretion by the type III secretion system"/>
    <property type="evidence" value="ECO:0007669"/>
    <property type="project" value="InterPro"/>
</dbReference>
<dbReference type="AlphaFoldDB" id="M1WU83"/>
<keyword evidence="5" id="KW-0067">ATP-binding</keyword>
<feature type="domain" description="AAA+ ATPase" evidence="10">
    <location>
        <begin position="155"/>
        <end position="336"/>
    </location>
</feature>
<evidence type="ECO:0000256" key="9">
    <source>
        <dbReference type="SAM" id="MobiDB-lite"/>
    </source>
</evidence>
<evidence type="ECO:0000313" key="11">
    <source>
        <dbReference type="EMBL" id="CCH50342.1"/>
    </source>
</evidence>
<evidence type="ECO:0000313" key="12">
    <source>
        <dbReference type="Proteomes" id="UP000011724"/>
    </source>
</evidence>
<dbReference type="PROSITE" id="PS00152">
    <property type="entry name" value="ATPASE_ALPHA_BETA"/>
    <property type="match status" value="1"/>
</dbReference>
<dbReference type="GO" id="GO:0030257">
    <property type="term" value="C:type III protein secretion system complex"/>
    <property type="evidence" value="ECO:0007669"/>
    <property type="project" value="InterPro"/>
</dbReference>
<accession>M1WU83</accession>
<dbReference type="Proteomes" id="UP000011724">
    <property type="component" value="Chromosome"/>
</dbReference>
<dbReference type="EC" id="3.6.3.14" evidence="11"/>
<feature type="compositionally biased region" description="Low complexity" evidence="9">
    <location>
        <begin position="438"/>
        <end position="457"/>
    </location>
</feature>
<dbReference type="BioCyc" id="DPIE1322246:BN4_RS15645-MONOMER"/>
<evidence type="ECO:0000256" key="4">
    <source>
        <dbReference type="ARBA" id="ARBA00022741"/>
    </source>
</evidence>
<dbReference type="CDD" id="cd18117">
    <property type="entry name" value="ATP-synt_flagellum-secretory_path_III_N"/>
    <property type="match status" value="1"/>
</dbReference>
<feature type="compositionally biased region" description="Basic residues" evidence="9">
    <location>
        <begin position="458"/>
        <end position="467"/>
    </location>
</feature>
<dbReference type="CDD" id="cd01136">
    <property type="entry name" value="ATPase_flagellum-secretory_path_III"/>
    <property type="match status" value="1"/>
</dbReference>
<evidence type="ECO:0000256" key="1">
    <source>
        <dbReference type="ARBA" id="ARBA00004496"/>
    </source>
</evidence>
<dbReference type="SMART" id="SM00382">
    <property type="entry name" value="AAA"/>
    <property type="match status" value="1"/>
</dbReference>
<reference evidence="12" key="2">
    <citation type="journal article" date="2013" name="Stand. Genomic Sci.">
        <title>Complete genome sequence of Desulfocapsa sulfexigens, a marine deltaproteobacterium specialized in disproportionating inorganic sulfur compounds.</title>
        <authorList>
            <person name="Finster K.W."/>
            <person name="Kjeldsen K.U."/>
            <person name="Kube M."/>
            <person name="Reinhardt R."/>
            <person name="Mussmann M."/>
            <person name="Amann R."/>
            <person name="Schreiber L."/>
        </authorList>
    </citation>
    <scope>NUCLEOTIDE SEQUENCE [LARGE SCALE GENOMIC DNA]</scope>
    <source>
        <strain evidence="12">DSM 10523 / SB164P1</strain>
    </source>
</reference>
<dbReference type="GO" id="GO:0005524">
    <property type="term" value="F:ATP binding"/>
    <property type="evidence" value="ECO:0007669"/>
    <property type="project" value="UniProtKB-KW"/>
</dbReference>
<proteinExistence type="predicted"/>
<evidence type="ECO:0000256" key="3">
    <source>
        <dbReference type="ARBA" id="ARBA00022490"/>
    </source>
</evidence>
<evidence type="ECO:0000256" key="7">
    <source>
        <dbReference type="ARBA" id="ARBA00022967"/>
    </source>
</evidence>
<evidence type="ECO:0000256" key="2">
    <source>
        <dbReference type="ARBA" id="ARBA00022448"/>
    </source>
</evidence>
<organism evidence="11 12">
    <name type="scientific">Pseudodesulfovibrio piezophilus (strain DSM 21447 / JCM 15486 / C1TLV30)</name>
    <name type="common">Desulfovibrio piezophilus</name>
    <dbReference type="NCBI Taxonomy" id="1322246"/>
    <lineage>
        <taxon>Bacteria</taxon>
        <taxon>Pseudomonadati</taxon>
        <taxon>Thermodesulfobacteriota</taxon>
        <taxon>Desulfovibrionia</taxon>
        <taxon>Desulfovibrionales</taxon>
        <taxon>Desulfovibrionaceae</taxon>
    </lineage>
</organism>
<keyword evidence="7" id="KW-1278">Translocase</keyword>
<dbReference type="InterPro" id="IPR020003">
    <property type="entry name" value="ATPase_a/bsu_AS"/>
</dbReference>
<dbReference type="GO" id="GO:0008564">
    <property type="term" value="F:protein-exporting ATPase activity"/>
    <property type="evidence" value="ECO:0007669"/>
    <property type="project" value="UniProtKB-EC"/>
</dbReference>
<dbReference type="Gene3D" id="3.40.50.12240">
    <property type="match status" value="1"/>
</dbReference>
<dbReference type="KEGG" id="dpi:BN4_20280"/>
<dbReference type="NCBIfam" id="TIGR01026">
    <property type="entry name" value="fliI_yscN"/>
    <property type="match status" value="1"/>
</dbReference>
<dbReference type="InterPro" id="IPR040627">
    <property type="entry name" value="T3SS_ATPase_C"/>
</dbReference>
<comment type="catalytic activity">
    <reaction evidence="8">
        <text>ATP + H2O + cellular proteinSide 1 = ADP + phosphate + cellular proteinSide 2.</text>
        <dbReference type="EC" id="7.4.2.8"/>
    </reaction>
</comment>
<keyword evidence="6" id="KW-0653">Protein transport</keyword>
<dbReference type="InterPro" id="IPR003593">
    <property type="entry name" value="AAA+_ATPase"/>
</dbReference>